<name>X0TC68_9ZZZZ</name>
<dbReference type="EMBL" id="BARS01014206">
    <property type="protein sequence ID" value="GAF91088.1"/>
    <property type="molecule type" value="Genomic_DNA"/>
</dbReference>
<dbReference type="AlphaFoldDB" id="X0TC68"/>
<accession>X0TC68</accession>
<organism evidence="1">
    <name type="scientific">marine sediment metagenome</name>
    <dbReference type="NCBI Taxonomy" id="412755"/>
    <lineage>
        <taxon>unclassified sequences</taxon>
        <taxon>metagenomes</taxon>
        <taxon>ecological metagenomes</taxon>
    </lineage>
</organism>
<evidence type="ECO:0000313" key="1">
    <source>
        <dbReference type="EMBL" id="GAF91088.1"/>
    </source>
</evidence>
<protein>
    <submittedName>
        <fullName evidence="1">Uncharacterized protein</fullName>
    </submittedName>
</protein>
<gene>
    <name evidence="1" type="ORF">S01H1_24128</name>
</gene>
<comment type="caution">
    <text evidence="1">The sequence shown here is derived from an EMBL/GenBank/DDBJ whole genome shotgun (WGS) entry which is preliminary data.</text>
</comment>
<feature type="non-terminal residue" evidence="1">
    <location>
        <position position="87"/>
    </location>
</feature>
<sequence length="87" mass="10399">HDYEANKNDFVETSKEPDFRFRSRRSGREFLVEAKYRSRLYRETVEWCKPYQLNRYKAIDRDISVLVAIGLGGYPNSPEHVYIVPVR</sequence>
<feature type="non-terminal residue" evidence="1">
    <location>
        <position position="1"/>
    </location>
</feature>
<reference evidence="1" key="1">
    <citation type="journal article" date="2014" name="Front. Microbiol.">
        <title>High frequency of phylogenetically diverse reductive dehalogenase-homologous genes in deep subseafloor sedimentary metagenomes.</title>
        <authorList>
            <person name="Kawai M."/>
            <person name="Futagami T."/>
            <person name="Toyoda A."/>
            <person name="Takaki Y."/>
            <person name="Nishi S."/>
            <person name="Hori S."/>
            <person name="Arai W."/>
            <person name="Tsubouchi T."/>
            <person name="Morono Y."/>
            <person name="Uchiyama I."/>
            <person name="Ito T."/>
            <person name="Fujiyama A."/>
            <person name="Inagaki F."/>
            <person name="Takami H."/>
        </authorList>
    </citation>
    <scope>NUCLEOTIDE SEQUENCE</scope>
    <source>
        <strain evidence="1">Expedition CK06-06</strain>
    </source>
</reference>
<proteinExistence type="predicted"/>